<protein>
    <submittedName>
        <fullName evidence="7">Putative methyltransferase</fullName>
    </submittedName>
</protein>
<reference evidence="7 8" key="1">
    <citation type="journal article" date="2010" name="J. Bacteriol.">
        <title>Biochemical characterization of a novel indole prenyltransferase from Streptomyces sp. SN-593.</title>
        <authorList>
            <person name="Takahashi S."/>
            <person name="Takagi H."/>
            <person name="Toyoda A."/>
            <person name="Uramoto M."/>
            <person name="Nogawa T."/>
            <person name="Ueki M."/>
            <person name="Sakaki Y."/>
            <person name="Osada H."/>
        </authorList>
    </citation>
    <scope>NUCLEOTIDE SEQUENCE [LARGE SCALE GENOMIC DNA]</scope>
    <source>
        <strain evidence="7 8">SN-593</strain>
    </source>
</reference>
<evidence type="ECO:0000259" key="5">
    <source>
        <dbReference type="Pfam" id="PF00891"/>
    </source>
</evidence>
<dbReference type="Gene3D" id="1.10.10.10">
    <property type="entry name" value="Winged helix-like DNA-binding domain superfamily/Winged helix DNA-binding domain"/>
    <property type="match status" value="1"/>
</dbReference>
<evidence type="ECO:0000256" key="3">
    <source>
        <dbReference type="ARBA" id="ARBA00022691"/>
    </source>
</evidence>
<dbReference type="EMBL" id="AP018365">
    <property type="protein sequence ID" value="BBA98098.1"/>
    <property type="molecule type" value="Genomic_DNA"/>
</dbReference>
<dbReference type="SUPFAM" id="SSF53335">
    <property type="entry name" value="S-adenosyl-L-methionine-dependent methyltransferases"/>
    <property type="match status" value="1"/>
</dbReference>
<feature type="domain" description="O-methyltransferase C-terminal" evidence="5">
    <location>
        <begin position="147"/>
        <end position="314"/>
    </location>
</feature>
<keyword evidence="2 7" id="KW-0808">Transferase</keyword>
<feature type="region of interest" description="Disordered" evidence="4">
    <location>
        <begin position="1"/>
        <end position="23"/>
    </location>
</feature>
<organism evidence="7 8">
    <name type="scientific">Actinacidiphila reveromycinica</name>
    <dbReference type="NCBI Taxonomy" id="659352"/>
    <lineage>
        <taxon>Bacteria</taxon>
        <taxon>Bacillati</taxon>
        <taxon>Actinomycetota</taxon>
        <taxon>Actinomycetes</taxon>
        <taxon>Kitasatosporales</taxon>
        <taxon>Streptomycetaceae</taxon>
        <taxon>Actinacidiphila</taxon>
    </lineage>
</organism>
<reference evidence="7 8" key="2">
    <citation type="journal article" date="2011" name="J. Antibiot.">
        <title>Furaquinocins I and J: novel polyketide isoprenoid hybrid compounds from Streptomyces reveromyceticus SN-593.</title>
        <authorList>
            <person name="Panthee S."/>
            <person name="Takahashi S."/>
            <person name="Takagi H."/>
            <person name="Nogawa T."/>
            <person name="Oowada E."/>
            <person name="Uramoto M."/>
            <person name="Osada H."/>
        </authorList>
    </citation>
    <scope>NUCLEOTIDE SEQUENCE [LARGE SCALE GENOMIC DNA]</scope>
    <source>
        <strain evidence="7 8">SN-593</strain>
    </source>
</reference>
<dbReference type="InterPro" id="IPR029063">
    <property type="entry name" value="SAM-dependent_MTases_sf"/>
</dbReference>
<evidence type="ECO:0000256" key="2">
    <source>
        <dbReference type="ARBA" id="ARBA00022679"/>
    </source>
</evidence>
<dbReference type="PIRSF" id="PIRSF005739">
    <property type="entry name" value="O-mtase"/>
    <property type="match status" value="1"/>
</dbReference>
<dbReference type="KEGG" id="arev:RVR_4154"/>
<dbReference type="InterPro" id="IPR036388">
    <property type="entry name" value="WH-like_DNA-bd_sf"/>
</dbReference>
<dbReference type="PROSITE" id="PS51683">
    <property type="entry name" value="SAM_OMT_II"/>
    <property type="match status" value="1"/>
</dbReference>
<evidence type="ECO:0000256" key="4">
    <source>
        <dbReference type="SAM" id="MobiDB-lite"/>
    </source>
</evidence>
<name>A0A7U3VNY2_9ACTN</name>
<evidence type="ECO:0000259" key="6">
    <source>
        <dbReference type="Pfam" id="PF08100"/>
    </source>
</evidence>
<dbReference type="PANTHER" id="PTHR11746">
    <property type="entry name" value="O-METHYLTRANSFERASE"/>
    <property type="match status" value="1"/>
</dbReference>
<evidence type="ECO:0000256" key="1">
    <source>
        <dbReference type="ARBA" id="ARBA00022603"/>
    </source>
</evidence>
<dbReference type="Proteomes" id="UP000595703">
    <property type="component" value="Chromosome"/>
</dbReference>
<feature type="domain" description="O-methyltransferase dimerisation" evidence="6">
    <location>
        <begin position="35"/>
        <end position="108"/>
    </location>
</feature>
<dbReference type="Pfam" id="PF08100">
    <property type="entry name" value="Dimerisation"/>
    <property type="match status" value="1"/>
</dbReference>
<dbReference type="InterPro" id="IPR001077">
    <property type="entry name" value="COMT_C"/>
</dbReference>
<dbReference type="InterPro" id="IPR016461">
    <property type="entry name" value="COMT-like"/>
</dbReference>
<keyword evidence="8" id="KW-1185">Reference proteome</keyword>
<dbReference type="GO" id="GO:0032259">
    <property type="term" value="P:methylation"/>
    <property type="evidence" value="ECO:0007669"/>
    <property type="project" value="UniProtKB-KW"/>
</dbReference>
<proteinExistence type="predicted"/>
<dbReference type="Pfam" id="PF00891">
    <property type="entry name" value="Methyltransf_2"/>
    <property type="match status" value="1"/>
</dbReference>
<dbReference type="GO" id="GO:0008171">
    <property type="term" value="F:O-methyltransferase activity"/>
    <property type="evidence" value="ECO:0007669"/>
    <property type="project" value="InterPro"/>
</dbReference>
<dbReference type="SUPFAM" id="SSF46785">
    <property type="entry name" value="Winged helix' DNA-binding domain"/>
    <property type="match status" value="1"/>
</dbReference>
<dbReference type="InterPro" id="IPR012967">
    <property type="entry name" value="COMT_dimerisation"/>
</dbReference>
<keyword evidence="3" id="KW-0949">S-adenosyl-L-methionine</keyword>
<dbReference type="Gene3D" id="3.40.50.150">
    <property type="entry name" value="Vaccinia Virus protein VP39"/>
    <property type="match status" value="1"/>
</dbReference>
<dbReference type="CDD" id="cd02440">
    <property type="entry name" value="AdoMet_MTases"/>
    <property type="match status" value="1"/>
</dbReference>
<reference evidence="7 8" key="4">
    <citation type="journal article" date="2020" name="Sci. Rep.">
        <title>beta-carboline chemical signals induce reveromycin production through a LuxR family regulator in Streptomyces sp. SN-593.</title>
        <authorList>
            <person name="Panthee S."/>
            <person name="Kito N."/>
            <person name="Hayashi T."/>
            <person name="Shimizu T."/>
            <person name="Ishikawa J."/>
            <person name="Hamamoto H."/>
            <person name="Osada H."/>
            <person name="Takahashi S."/>
        </authorList>
    </citation>
    <scope>NUCLEOTIDE SEQUENCE [LARGE SCALE GENOMIC DNA]</scope>
    <source>
        <strain evidence="7 8">SN-593</strain>
    </source>
</reference>
<gene>
    <name evidence="7" type="primary">fur6</name>
    <name evidence="7" type="ORF">RVR_4154</name>
</gene>
<sequence>MTPHQQAAATAVETPTERDESMTSEATLARFREYMVGPSRFMTLLSCFELGLVDTIRERPGLTADELGTAVGAKADAVEQLLLLLVKEGFVACDEESGGYTLDALAEVAAADLKRALAYMNMIKVVALRQLFHLTESARTGTLVGLREMYGVTEGTLYGAVAEHRDLREAWANLMNTVTANIDPWFFGNIDVPAGARVLDLAGNTGLGAVHTATYKASPGLRVTTFDLPEKEQEALANFKAHGVAEQCSFIGGDVFDGVPKGFDIVLIKHFLDMFDKDDVVRILSGVNAALEVGGQVNIMVPVYPEDITDTDNYNVDFFPAFFIGCTMGQGGPQKLSVYQSWLEECGFKVTKAITKDASEVPPDVIPVQAILSATKVA</sequence>
<dbReference type="Gene3D" id="1.20.58.1390">
    <property type="match status" value="1"/>
</dbReference>
<reference evidence="7 8" key="3">
    <citation type="journal article" date="2011" name="Nat. Chem. Biol.">
        <title>Reveromycin A biosynthesis uses RevG and RevJ for stereospecific spiroacetal formation.</title>
        <authorList>
            <person name="Takahashi S."/>
            <person name="Toyoda A."/>
            <person name="Sekiyama Y."/>
            <person name="Takagi H."/>
            <person name="Nogawa T."/>
            <person name="Uramoto M."/>
            <person name="Suzuki R."/>
            <person name="Koshino H."/>
            <person name="Kumano T."/>
            <person name="Panthee S."/>
            <person name="Dairi T."/>
            <person name="Ishikawa J."/>
            <person name="Ikeda H."/>
            <person name="Sakaki Y."/>
            <person name="Osada H."/>
        </authorList>
    </citation>
    <scope>NUCLEOTIDE SEQUENCE [LARGE SCALE GENOMIC DNA]</scope>
    <source>
        <strain evidence="7 8">SN-593</strain>
    </source>
</reference>
<evidence type="ECO:0000313" key="8">
    <source>
        <dbReference type="Proteomes" id="UP000595703"/>
    </source>
</evidence>
<dbReference type="AlphaFoldDB" id="A0A7U3VNY2"/>
<evidence type="ECO:0000313" key="7">
    <source>
        <dbReference type="EMBL" id="BBA98098.1"/>
    </source>
</evidence>
<accession>A0A7U3VNY2</accession>
<keyword evidence="1 7" id="KW-0489">Methyltransferase</keyword>
<dbReference type="GO" id="GO:0046983">
    <property type="term" value="F:protein dimerization activity"/>
    <property type="evidence" value="ECO:0007669"/>
    <property type="project" value="InterPro"/>
</dbReference>
<dbReference type="InterPro" id="IPR036390">
    <property type="entry name" value="WH_DNA-bd_sf"/>
</dbReference>